<keyword evidence="2" id="KW-1185">Reference proteome</keyword>
<evidence type="ECO:0000313" key="1">
    <source>
        <dbReference type="EMBL" id="KAG0575074.1"/>
    </source>
</evidence>
<evidence type="ECO:0000313" key="2">
    <source>
        <dbReference type="Proteomes" id="UP000822688"/>
    </source>
</evidence>
<reference evidence="1" key="1">
    <citation type="submission" date="2020-06" db="EMBL/GenBank/DDBJ databases">
        <title>WGS assembly of Ceratodon purpureus strain R40.</title>
        <authorList>
            <person name="Carey S.B."/>
            <person name="Jenkins J."/>
            <person name="Shu S."/>
            <person name="Lovell J.T."/>
            <person name="Sreedasyam A."/>
            <person name="Maumus F."/>
            <person name="Tiley G.P."/>
            <person name="Fernandez-Pozo N."/>
            <person name="Barry K."/>
            <person name="Chen C."/>
            <person name="Wang M."/>
            <person name="Lipzen A."/>
            <person name="Daum C."/>
            <person name="Saski C.A."/>
            <person name="Payton A.C."/>
            <person name="Mcbreen J.C."/>
            <person name="Conrad R.E."/>
            <person name="Kollar L.M."/>
            <person name="Olsson S."/>
            <person name="Huttunen S."/>
            <person name="Landis J.B."/>
            <person name="Wickett N.J."/>
            <person name="Johnson M.G."/>
            <person name="Rensing S.A."/>
            <person name="Grimwood J."/>
            <person name="Schmutz J."/>
            <person name="Mcdaniel S.F."/>
        </authorList>
    </citation>
    <scope>NUCLEOTIDE SEQUENCE</scope>
    <source>
        <strain evidence="1">R40</strain>
    </source>
</reference>
<accession>A0A8T0HVL8</accession>
<feature type="non-terminal residue" evidence="1">
    <location>
        <position position="1"/>
    </location>
</feature>
<dbReference type="Proteomes" id="UP000822688">
    <property type="component" value="Chromosome V"/>
</dbReference>
<organism evidence="1 2">
    <name type="scientific">Ceratodon purpureus</name>
    <name type="common">Fire moss</name>
    <name type="synonym">Dicranum purpureum</name>
    <dbReference type="NCBI Taxonomy" id="3225"/>
    <lineage>
        <taxon>Eukaryota</taxon>
        <taxon>Viridiplantae</taxon>
        <taxon>Streptophyta</taxon>
        <taxon>Embryophyta</taxon>
        <taxon>Bryophyta</taxon>
        <taxon>Bryophytina</taxon>
        <taxon>Bryopsida</taxon>
        <taxon>Dicranidae</taxon>
        <taxon>Pseudoditrichales</taxon>
        <taxon>Ditrichaceae</taxon>
        <taxon>Ceratodon</taxon>
    </lineage>
</organism>
<dbReference type="EMBL" id="CM026426">
    <property type="protein sequence ID" value="KAG0575074.1"/>
    <property type="molecule type" value="Genomic_DNA"/>
</dbReference>
<proteinExistence type="predicted"/>
<feature type="non-terminal residue" evidence="1">
    <location>
        <position position="212"/>
    </location>
</feature>
<comment type="caution">
    <text evidence="1">The sequence shown here is derived from an EMBL/GenBank/DDBJ whole genome shotgun (WGS) entry which is preliminary data.</text>
</comment>
<name>A0A8T0HVL8_CERPU</name>
<gene>
    <name evidence="1" type="ORF">KC19_VG315800</name>
</gene>
<protein>
    <submittedName>
        <fullName evidence="1">Uncharacterized protein</fullName>
    </submittedName>
</protein>
<sequence length="212" mass="23896">LHNIEFPYVIPETFHRCSGPVTCIVASEDKYKDSDHCPPCRASVYGHVGESRVPTNVLRHLALAPRLRMMFKSPNSASYMMGPNRLGRRDNELLDDMPALETSGIYDIDDEILGDMPPLETTESITAVYIGLHSLLKCDPSCQLCVVTVPSDGVLVLDKHFTWLRHCFDSAVAMLVLHLLLRKSGISKTAFFELFRIIFMVHVSRGIYSEER</sequence>
<dbReference type="AlphaFoldDB" id="A0A8T0HVL8"/>